<dbReference type="Proteomes" id="UP000611554">
    <property type="component" value="Unassembled WGS sequence"/>
</dbReference>
<evidence type="ECO:0000256" key="7">
    <source>
        <dbReference type="ARBA" id="ARBA00022679"/>
    </source>
</evidence>
<evidence type="ECO:0000256" key="1">
    <source>
        <dbReference type="ARBA" id="ARBA00004496"/>
    </source>
</evidence>
<keyword evidence="5" id="KW-0963">Cytoplasm</keyword>
<proteinExistence type="inferred from homology"/>
<evidence type="ECO:0000256" key="4">
    <source>
        <dbReference type="ARBA" id="ARBA00013346"/>
    </source>
</evidence>
<dbReference type="EMBL" id="BMQJ01000002">
    <property type="protein sequence ID" value="GGP84193.1"/>
    <property type="molecule type" value="Genomic_DNA"/>
</dbReference>
<evidence type="ECO:0000256" key="8">
    <source>
        <dbReference type="ARBA" id="ARBA00022691"/>
    </source>
</evidence>
<comment type="caution">
    <text evidence="13">The sequence shown here is derived from an EMBL/GenBank/DDBJ whole genome shotgun (WGS) entry which is preliminary data.</text>
</comment>
<evidence type="ECO:0000313" key="14">
    <source>
        <dbReference type="Proteomes" id="UP000611554"/>
    </source>
</evidence>
<protein>
    <recommendedName>
        <fullName evidence="4">Protein-L-isoaspartate O-methyltransferase</fullName>
        <ecNumber evidence="3">2.1.1.77</ecNumber>
    </recommendedName>
    <alternativeName>
        <fullName evidence="11">L-isoaspartyl protein carboxyl methyltransferase</fullName>
    </alternativeName>
    <alternativeName>
        <fullName evidence="9">Protein L-isoaspartyl methyltransferase</fullName>
    </alternativeName>
    <alternativeName>
        <fullName evidence="10">Protein-beta-aspartate methyltransferase</fullName>
    </alternativeName>
</protein>
<keyword evidence="7" id="KW-0808">Transferase</keyword>
<dbReference type="NCBIfam" id="TIGR04364">
    <property type="entry name" value="methyltran_FxLD"/>
    <property type="match status" value="1"/>
</dbReference>
<dbReference type="SUPFAM" id="SSF53335">
    <property type="entry name" value="S-adenosyl-L-methionine-dependent methyltransferases"/>
    <property type="match status" value="1"/>
</dbReference>
<evidence type="ECO:0000256" key="2">
    <source>
        <dbReference type="ARBA" id="ARBA00005369"/>
    </source>
</evidence>
<comment type="similarity">
    <text evidence="2">Belongs to the methyltransferase superfamily. L-isoaspartyl/D-aspartyl protein methyltransferase family.</text>
</comment>
<evidence type="ECO:0000256" key="10">
    <source>
        <dbReference type="ARBA" id="ARBA00031323"/>
    </source>
</evidence>
<dbReference type="Gene3D" id="3.40.50.150">
    <property type="entry name" value="Vaccinia Virus protein VP39"/>
    <property type="match status" value="1"/>
</dbReference>
<dbReference type="InterPro" id="IPR000682">
    <property type="entry name" value="PCMT"/>
</dbReference>
<evidence type="ECO:0000256" key="9">
    <source>
        <dbReference type="ARBA" id="ARBA00030757"/>
    </source>
</evidence>
<feature type="region of interest" description="Disordered" evidence="12">
    <location>
        <begin position="371"/>
        <end position="413"/>
    </location>
</feature>
<dbReference type="PANTHER" id="PTHR11579:SF0">
    <property type="entry name" value="PROTEIN-L-ISOASPARTATE(D-ASPARTATE) O-METHYLTRANSFERASE"/>
    <property type="match status" value="1"/>
</dbReference>
<organism evidence="13 14">
    <name type="scientific">Streptosporangium pseudovulgare</name>
    <dbReference type="NCBI Taxonomy" id="35765"/>
    <lineage>
        <taxon>Bacteria</taxon>
        <taxon>Bacillati</taxon>
        <taxon>Actinomycetota</taxon>
        <taxon>Actinomycetes</taxon>
        <taxon>Streptosporangiales</taxon>
        <taxon>Streptosporangiaceae</taxon>
        <taxon>Streptosporangium</taxon>
    </lineage>
</organism>
<sequence length="433" mass="44675">MADWRALREEMVARVRGRGGIGEEVAGALRAVPRHLFLPGVPPGAAYRDEAVVTRRDAEGRPVSSSSQPTIMALMLEQLGVEPGHRVLEIGAGTGYNAALLAHLAGPGGRVTSVDIDPDLVGRARGHLAEAGCPGVEVVCGDGAEGFAPGAPYDRVIATVGVWDLFPAWLEQLAPGGRIVAPVDLNGVQRSVALERTDGHWASRSVVACGFMRLRGPFAGPEVLRPLDRDSELMVSLPRARETGDVLAVLGDGPVSELPTGVAAGPAALADGFGLWLAAHEPRWCLLSESRPRWLAAGTPGRWGFTTALGIVEDGGLCLLHPREAPAPPVVRAFGPGGAGLAAGLLAHLRAWDAAGRPSTSGLRVDVYPGGGLRPGDGARPGDLGRPPDVGVRPGTGVPPAGDGDGSGTTAGDGLVIRKRHTTFVLSWPAARG</sequence>
<evidence type="ECO:0000313" key="13">
    <source>
        <dbReference type="EMBL" id="GGP84193.1"/>
    </source>
</evidence>
<evidence type="ECO:0000256" key="6">
    <source>
        <dbReference type="ARBA" id="ARBA00022603"/>
    </source>
</evidence>
<dbReference type="RefSeq" id="WP_229810980.1">
    <property type="nucleotide sequence ID" value="NZ_BMQJ01000002.1"/>
</dbReference>
<keyword evidence="8" id="KW-0949">S-adenosyl-L-methionine</keyword>
<evidence type="ECO:0000256" key="5">
    <source>
        <dbReference type="ARBA" id="ARBA00022490"/>
    </source>
</evidence>
<keyword evidence="6" id="KW-0489">Methyltransferase</keyword>
<evidence type="ECO:0000256" key="12">
    <source>
        <dbReference type="SAM" id="MobiDB-lite"/>
    </source>
</evidence>
<reference evidence="14" key="1">
    <citation type="journal article" date="2019" name="Int. J. Syst. Evol. Microbiol.">
        <title>The Global Catalogue of Microorganisms (GCM) 10K type strain sequencing project: providing services to taxonomists for standard genome sequencing and annotation.</title>
        <authorList>
            <consortium name="The Broad Institute Genomics Platform"/>
            <consortium name="The Broad Institute Genome Sequencing Center for Infectious Disease"/>
            <person name="Wu L."/>
            <person name="Ma J."/>
        </authorList>
    </citation>
    <scope>NUCLEOTIDE SEQUENCE [LARGE SCALE GENOMIC DNA]</scope>
    <source>
        <strain evidence="14">JCM 3115</strain>
    </source>
</reference>
<accession>A0ABQ2QL42</accession>
<dbReference type="EC" id="2.1.1.77" evidence="3"/>
<evidence type="ECO:0000256" key="3">
    <source>
        <dbReference type="ARBA" id="ARBA00011890"/>
    </source>
</evidence>
<dbReference type="CDD" id="cd02440">
    <property type="entry name" value="AdoMet_MTases"/>
    <property type="match status" value="1"/>
</dbReference>
<evidence type="ECO:0000256" key="11">
    <source>
        <dbReference type="ARBA" id="ARBA00031350"/>
    </source>
</evidence>
<dbReference type="Pfam" id="PF01135">
    <property type="entry name" value="PCMT"/>
    <property type="match status" value="1"/>
</dbReference>
<name>A0ABQ2QL42_9ACTN</name>
<gene>
    <name evidence="13" type="ORF">GCM10010140_11490</name>
</gene>
<dbReference type="PANTHER" id="PTHR11579">
    <property type="entry name" value="PROTEIN-L-ISOASPARTATE O-METHYLTRANSFERASE"/>
    <property type="match status" value="1"/>
</dbReference>
<keyword evidence="14" id="KW-1185">Reference proteome</keyword>
<dbReference type="InterPro" id="IPR029063">
    <property type="entry name" value="SAM-dependent_MTases_sf"/>
</dbReference>
<comment type="subcellular location">
    <subcellularLocation>
        <location evidence="1">Cytoplasm</location>
    </subcellularLocation>
</comment>
<dbReference type="InterPro" id="IPR027573">
    <property type="entry name" value="Methyltran_FxLD"/>
</dbReference>